<dbReference type="Gene3D" id="1.20.1440.20">
    <property type="entry name" value="LemA-like domain"/>
    <property type="match status" value="1"/>
</dbReference>
<keyword evidence="5 6" id="KW-0472">Membrane</keyword>
<evidence type="ECO:0000256" key="1">
    <source>
        <dbReference type="ARBA" id="ARBA00004167"/>
    </source>
</evidence>
<proteinExistence type="inferred from homology"/>
<dbReference type="Proteomes" id="UP001200430">
    <property type="component" value="Unassembled WGS sequence"/>
</dbReference>
<dbReference type="InterPro" id="IPR023353">
    <property type="entry name" value="LemA-like_dom_sf"/>
</dbReference>
<dbReference type="Pfam" id="PF04011">
    <property type="entry name" value="LemA"/>
    <property type="match status" value="1"/>
</dbReference>
<evidence type="ECO:0000256" key="5">
    <source>
        <dbReference type="ARBA" id="ARBA00023136"/>
    </source>
</evidence>
<evidence type="ECO:0000313" key="8">
    <source>
        <dbReference type="Proteomes" id="UP001200430"/>
    </source>
</evidence>
<feature type="transmembrane region" description="Helical" evidence="6">
    <location>
        <begin position="6"/>
        <end position="26"/>
    </location>
</feature>
<sequence>MGTSAIILSAIAAVGALWAIMAYNGLVKKRTMVEEAWSGISVQLKRRHDLIPNLMNTVKGYASHEKEVFEKVSEARSASMSAGSVGDSAKAESMLTGALRSLFAVAEAYPDLKANENFVQLQGQLSSLEDEIQMARRYYNGSARNLNIAVQTFPTNLIASTFGFKKAEFFELEDRSEGEVPLVSF</sequence>
<reference evidence="7 8" key="1">
    <citation type="submission" date="2022-01" db="EMBL/GenBank/DDBJ databases">
        <title>Dethiosulfovibrio faecalis sp. nov., a novel proteolytic, non-sulfur-reducing bacterium isolated from a marine aquaculture solid waste bioreactor.</title>
        <authorList>
            <person name="Grabowski S."/>
            <person name="Apolinario E."/>
            <person name="Schneider N."/>
            <person name="Marshall C.W."/>
            <person name="Sowers K.R."/>
        </authorList>
    </citation>
    <scope>NUCLEOTIDE SEQUENCE [LARGE SCALE GENOMIC DNA]</scope>
    <source>
        <strain evidence="7 8">DSM 12537</strain>
    </source>
</reference>
<accession>A0ABS9ER36</accession>
<protein>
    <submittedName>
        <fullName evidence="7">LemA family protein</fullName>
    </submittedName>
</protein>
<dbReference type="SUPFAM" id="SSF140478">
    <property type="entry name" value="LemA-like"/>
    <property type="match status" value="1"/>
</dbReference>
<dbReference type="RefSeq" id="WP_005660582.1">
    <property type="nucleotide sequence ID" value="NZ_JAKGUD010000006.1"/>
</dbReference>
<dbReference type="PANTHER" id="PTHR34478:SF1">
    <property type="entry name" value="PROTEIN LEMA"/>
    <property type="match status" value="1"/>
</dbReference>
<comment type="subcellular location">
    <subcellularLocation>
        <location evidence="1">Membrane</location>
        <topology evidence="1">Single-pass membrane protein</topology>
    </subcellularLocation>
</comment>
<evidence type="ECO:0000256" key="2">
    <source>
        <dbReference type="ARBA" id="ARBA00008854"/>
    </source>
</evidence>
<keyword evidence="3 6" id="KW-0812">Transmembrane</keyword>
<evidence type="ECO:0000256" key="4">
    <source>
        <dbReference type="ARBA" id="ARBA00022989"/>
    </source>
</evidence>
<name>A0ABS9ER36_9BACT</name>
<comment type="caution">
    <text evidence="7">The sequence shown here is derived from an EMBL/GenBank/DDBJ whole genome shotgun (WGS) entry which is preliminary data.</text>
</comment>
<dbReference type="InterPro" id="IPR007156">
    <property type="entry name" value="MamQ_LemA"/>
</dbReference>
<evidence type="ECO:0000256" key="3">
    <source>
        <dbReference type="ARBA" id="ARBA00022692"/>
    </source>
</evidence>
<dbReference type="EMBL" id="JAKGUD010000006">
    <property type="protein sequence ID" value="MCF4142607.1"/>
    <property type="molecule type" value="Genomic_DNA"/>
</dbReference>
<keyword evidence="4 6" id="KW-1133">Transmembrane helix</keyword>
<dbReference type="PANTHER" id="PTHR34478">
    <property type="entry name" value="PROTEIN LEMA"/>
    <property type="match status" value="1"/>
</dbReference>
<keyword evidence="8" id="KW-1185">Reference proteome</keyword>
<gene>
    <name evidence="7" type="ORF">L2W38_07240</name>
</gene>
<comment type="similarity">
    <text evidence="2">Belongs to the LemA family.</text>
</comment>
<evidence type="ECO:0000256" key="6">
    <source>
        <dbReference type="SAM" id="Phobius"/>
    </source>
</evidence>
<evidence type="ECO:0000313" key="7">
    <source>
        <dbReference type="EMBL" id="MCF4142607.1"/>
    </source>
</evidence>
<organism evidence="7 8">
    <name type="scientific">Dethiosulfovibrio marinus</name>
    <dbReference type="NCBI Taxonomy" id="133532"/>
    <lineage>
        <taxon>Bacteria</taxon>
        <taxon>Thermotogati</taxon>
        <taxon>Synergistota</taxon>
        <taxon>Synergistia</taxon>
        <taxon>Synergistales</taxon>
        <taxon>Dethiosulfovibrionaceae</taxon>
        <taxon>Dethiosulfovibrio</taxon>
    </lineage>
</organism>